<feature type="compositionally biased region" description="Low complexity" evidence="1">
    <location>
        <begin position="140"/>
        <end position="151"/>
    </location>
</feature>
<feature type="compositionally biased region" description="Polar residues" evidence="1">
    <location>
        <begin position="353"/>
        <end position="367"/>
    </location>
</feature>
<dbReference type="EMBL" id="OU963869">
    <property type="protein sequence ID" value="CAH0394421.1"/>
    <property type="molecule type" value="Genomic_DNA"/>
</dbReference>
<accession>A0A9P0ANN3</accession>
<dbReference type="AlphaFoldDB" id="A0A9P0ANN3"/>
<keyword evidence="4" id="KW-1185">Reference proteome</keyword>
<feature type="signal peptide" evidence="2">
    <location>
        <begin position="1"/>
        <end position="21"/>
    </location>
</feature>
<evidence type="ECO:0000313" key="4">
    <source>
        <dbReference type="Proteomes" id="UP001152759"/>
    </source>
</evidence>
<organism evidence="3 4">
    <name type="scientific">Bemisia tabaci</name>
    <name type="common">Sweetpotato whitefly</name>
    <name type="synonym">Aleurodes tabaci</name>
    <dbReference type="NCBI Taxonomy" id="7038"/>
    <lineage>
        <taxon>Eukaryota</taxon>
        <taxon>Metazoa</taxon>
        <taxon>Ecdysozoa</taxon>
        <taxon>Arthropoda</taxon>
        <taxon>Hexapoda</taxon>
        <taxon>Insecta</taxon>
        <taxon>Pterygota</taxon>
        <taxon>Neoptera</taxon>
        <taxon>Paraneoptera</taxon>
        <taxon>Hemiptera</taxon>
        <taxon>Sternorrhyncha</taxon>
        <taxon>Aleyrodoidea</taxon>
        <taxon>Aleyrodidae</taxon>
        <taxon>Aleyrodinae</taxon>
        <taxon>Bemisia</taxon>
    </lineage>
</organism>
<sequence length="381" mass="42759">RFVAVGVAYSLLVLLFEESLCQVLSGPGPDYPEHANSTRHWSALTEEPLTKFPPELDSIYDEKGNLLIPGKPSKFDAHVDEDQYVDNPLNTTLITESPAPTLATETDPTPTTAEPSPSPTLNPSPASNNQTLDSKRAESKNSTSTSTTTKPVVDDTTYISFTTVKPVTDKKFKSRTGKSYWSPAPRTGFPGFAGHFPVKAFAKDNRFRKRYLKKEWFKGNGTEVSARKRSKRAIVHFPTYYRVTPYRVYHFKDRWDGVGVTYADANKRFVRFPPADAGFRPNRPPLNPWPQQPAFQTSFYQQPLPPVPSMGPRSPRLVFRDPVEPGTLQAPFGQGNLQDLTAPDDNREEHKPNSISLIDSNTFTDPSLDSRSEKDHRMTRV</sequence>
<gene>
    <name evidence="3" type="ORF">BEMITA_LOCUS12720</name>
</gene>
<feature type="non-terminal residue" evidence="3">
    <location>
        <position position="381"/>
    </location>
</feature>
<evidence type="ECO:0000313" key="3">
    <source>
        <dbReference type="EMBL" id="CAH0394421.1"/>
    </source>
</evidence>
<feature type="compositionally biased region" description="Low complexity" evidence="1">
    <location>
        <begin position="98"/>
        <end position="115"/>
    </location>
</feature>
<feature type="region of interest" description="Disordered" evidence="1">
    <location>
        <begin position="91"/>
        <end position="151"/>
    </location>
</feature>
<reference evidence="3" key="1">
    <citation type="submission" date="2021-12" db="EMBL/GenBank/DDBJ databases">
        <authorList>
            <person name="King R."/>
        </authorList>
    </citation>
    <scope>NUCLEOTIDE SEQUENCE</scope>
</reference>
<feature type="compositionally biased region" description="Polar residues" evidence="1">
    <location>
        <begin position="123"/>
        <end position="132"/>
    </location>
</feature>
<dbReference type="Proteomes" id="UP001152759">
    <property type="component" value="Chromosome 8"/>
</dbReference>
<feature type="region of interest" description="Disordered" evidence="1">
    <location>
        <begin position="299"/>
        <end position="381"/>
    </location>
</feature>
<feature type="compositionally biased region" description="Basic and acidic residues" evidence="1">
    <location>
        <begin position="368"/>
        <end position="381"/>
    </location>
</feature>
<feature type="chain" id="PRO_5040466475" evidence="2">
    <location>
        <begin position="22"/>
        <end position="381"/>
    </location>
</feature>
<evidence type="ECO:0000256" key="2">
    <source>
        <dbReference type="SAM" id="SignalP"/>
    </source>
</evidence>
<protein>
    <submittedName>
        <fullName evidence="3">Uncharacterized protein</fullName>
    </submittedName>
</protein>
<keyword evidence="2" id="KW-0732">Signal</keyword>
<evidence type="ECO:0000256" key="1">
    <source>
        <dbReference type="SAM" id="MobiDB-lite"/>
    </source>
</evidence>
<proteinExistence type="predicted"/>
<name>A0A9P0ANN3_BEMTA</name>